<proteinExistence type="predicted"/>
<comment type="caution">
    <text evidence="3">The sequence shown here is derived from an EMBL/GenBank/DDBJ whole genome shotgun (WGS) entry which is preliminary data.</text>
</comment>
<name>A0A2T4PVJ3_9STAP</name>
<keyword evidence="1" id="KW-0472">Membrane</keyword>
<keyword evidence="1" id="KW-1133">Transmembrane helix</keyword>
<dbReference type="STRING" id="1167632.GCA_000286335_02079"/>
<accession>A0A2T4PVJ3</accession>
<dbReference type="Proteomes" id="UP000241209">
    <property type="component" value="Unassembled WGS sequence"/>
</dbReference>
<feature type="transmembrane region" description="Helical" evidence="1">
    <location>
        <begin position="124"/>
        <end position="144"/>
    </location>
</feature>
<protein>
    <recommendedName>
        <fullName evidence="2">DUF1468 domain-containing protein</fullName>
    </recommendedName>
</protein>
<reference evidence="3 4" key="1">
    <citation type="journal article" date="2016" name="Front. Microbiol.">
        <title>Comprehensive Phylogenetic Analysis of Bovine Non-aureus Staphylococci Species Based on Whole-Genome Sequencing.</title>
        <authorList>
            <person name="Naushad S."/>
            <person name="Barkema H.W."/>
            <person name="Luby C."/>
            <person name="Condas L.A."/>
            <person name="Nobrega D.B."/>
            <person name="Carson D.A."/>
            <person name="De Buck J."/>
        </authorList>
    </citation>
    <scope>NUCLEOTIDE SEQUENCE [LARGE SCALE GENOMIC DNA]</scope>
    <source>
        <strain evidence="3 4">SNUC 2204</strain>
    </source>
</reference>
<feature type="transmembrane region" description="Helical" evidence="1">
    <location>
        <begin position="5"/>
        <end position="24"/>
    </location>
</feature>
<organism evidence="3 4">
    <name type="scientific">Mammaliicoccus vitulinus</name>
    <dbReference type="NCBI Taxonomy" id="71237"/>
    <lineage>
        <taxon>Bacteria</taxon>
        <taxon>Bacillati</taxon>
        <taxon>Bacillota</taxon>
        <taxon>Bacilli</taxon>
        <taxon>Bacillales</taxon>
        <taxon>Staphylococcaceae</taxon>
        <taxon>Mammaliicoccus</taxon>
    </lineage>
</organism>
<keyword evidence="1" id="KW-0812">Transmembrane</keyword>
<evidence type="ECO:0000259" key="2">
    <source>
        <dbReference type="Pfam" id="PF07331"/>
    </source>
</evidence>
<evidence type="ECO:0000313" key="3">
    <source>
        <dbReference type="EMBL" id="PTI30472.1"/>
    </source>
</evidence>
<feature type="transmembrane region" description="Helical" evidence="1">
    <location>
        <begin position="76"/>
        <end position="94"/>
    </location>
</feature>
<dbReference type="AlphaFoldDB" id="A0A2T4PVJ3"/>
<dbReference type="Pfam" id="PF07331">
    <property type="entry name" value="TctB"/>
    <property type="match status" value="1"/>
</dbReference>
<sequence>MGSIIFSFILFIIFLYFLINSINMENLREVDPIGPSGIPTFALFFLVLLLFYTLVKEIVKYKQNKKEIKQTSLFNKSLLIIMCLTISITIFILVINKIGFFLSCLFLTPLLLILLGAKNKVSIISFSIGIPILFTVLFGNVLNIPLPRGFGFFSEISSFLY</sequence>
<feature type="transmembrane region" description="Helical" evidence="1">
    <location>
        <begin position="36"/>
        <end position="55"/>
    </location>
</feature>
<evidence type="ECO:0000256" key="1">
    <source>
        <dbReference type="SAM" id="Phobius"/>
    </source>
</evidence>
<feature type="domain" description="DUF1468" evidence="2">
    <location>
        <begin position="5"/>
        <end position="147"/>
    </location>
</feature>
<gene>
    <name evidence="3" type="ORF">BU072_03445</name>
</gene>
<dbReference type="EMBL" id="PZFK01000005">
    <property type="protein sequence ID" value="PTI30472.1"/>
    <property type="molecule type" value="Genomic_DNA"/>
</dbReference>
<dbReference type="InterPro" id="IPR009936">
    <property type="entry name" value="DUF1468"/>
</dbReference>
<evidence type="ECO:0000313" key="4">
    <source>
        <dbReference type="Proteomes" id="UP000241209"/>
    </source>
</evidence>
<feature type="transmembrane region" description="Helical" evidence="1">
    <location>
        <begin position="100"/>
        <end position="117"/>
    </location>
</feature>
<dbReference type="RefSeq" id="WP_016912757.1">
    <property type="nucleotide sequence ID" value="NZ_CP050459.1"/>
</dbReference>